<dbReference type="EMBL" id="AAOT01000013">
    <property type="protein sequence ID" value="EAR51329.1"/>
    <property type="molecule type" value="Genomic_DNA"/>
</dbReference>
<evidence type="ECO:0000256" key="2">
    <source>
        <dbReference type="ARBA" id="ARBA00022723"/>
    </source>
</evidence>
<dbReference type="HOGENOM" id="CLU_055491_3_4_5"/>
<dbReference type="STRING" id="314256.OG2516_15234"/>
<dbReference type="OrthoDB" id="9807246at2"/>
<evidence type="ECO:0000313" key="6">
    <source>
        <dbReference type="EMBL" id="EAR51329.1"/>
    </source>
</evidence>
<dbReference type="RefSeq" id="WP_007256561.1">
    <property type="nucleotide sequence ID" value="NZ_CH724108.1"/>
</dbReference>
<comment type="similarity">
    <text evidence="1">Belongs to the Gfa family.</text>
</comment>
<dbReference type="InterPro" id="IPR011057">
    <property type="entry name" value="Mss4-like_sf"/>
</dbReference>
<accession>Q2CFG6</accession>
<name>Q2CFG6_OCEGH</name>
<evidence type="ECO:0000313" key="7">
    <source>
        <dbReference type="Proteomes" id="UP000003635"/>
    </source>
</evidence>
<gene>
    <name evidence="6" type="ORF">OG2516_15234</name>
</gene>
<feature type="domain" description="CENP-V/GFA" evidence="5">
    <location>
        <begin position="4"/>
        <end position="114"/>
    </location>
</feature>
<evidence type="ECO:0000256" key="4">
    <source>
        <dbReference type="ARBA" id="ARBA00023239"/>
    </source>
</evidence>
<dbReference type="PROSITE" id="PS51891">
    <property type="entry name" value="CENP_V_GFA"/>
    <property type="match status" value="1"/>
</dbReference>
<keyword evidence="4" id="KW-0456">Lyase</keyword>
<dbReference type="Proteomes" id="UP000003635">
    <property type="component" value="Unassembled WGS sequence"/>
</dbReference>
<dbReference type="Pfam" id="PF04828">
    <property type="entry name" value="GFA"/>
    <property type="match status" value="1"/>
</dbReference>
<dbReference type="PANTHER" id="PTHR33337">
    <property type="entry name" value="GFA DOMAIN-CONTAINING PROTEIN"/>
    <property type="match status" value="1"/>
</dbReference>
<evidence type="ECO:0000259" key="5">
    <source>
        <dbReference type="PROSITE" id="PS51891"/>
    </source>
</evidence>
<keyword evidence="7" id="KW-1185">Reference proteome</keyword>
<dbReference type="GO" id="GO:0046872">
    <property type="term" value="F:metal ion binding"/>
    <property type="evidence" value="ECO:0007669"/>
    <property type="project" value="UniProtKB-KW"/>
</dbReference>
<evidence type="ECO:0000256" key="1">
    <source>
        <dbReference type="ARBA" id="ARBA00005495"/>
    </source>
</evidence>
<dbReference type="SUPFAM" id="SSF51316">
    <property type="entry name" value="Mss4-like"/>
    <property type="match status" value="1"/>
</dbReference>
<keyword evidence="2" id="KW-0479">Metal-binding</keyword>
<dbReference type="Gene3D" id="3.90.1590.10">
    <property type="entry name" value="glutathione-dependent formaldehyde- activating enzyme (gfa)"/>
    <property type="match status" value="1"/>
</dbReference>
<sequence length="134" mass="14022">MIERRATCACGQLSATCTGAPLRVSVCHCFACKRRTGSAFSLNARYPEAAVVTAGTSRSFERKGDAGGTATSHFCPTCGTTVWYTNSGAAGLVAIPAGGFASLDVPAPTVSVYHDDSRRFGWAVIDCDPLDRIP</sequence>
<keyword evidence="3" id="KW-0862">Zinc</keyword>
<dbReference type="InterPro" id="IPR006913">
    <property type="entry name" value="CENP-V/GFA"/>
</dbReference>
<dbReference type="PANTHER" id="PTHR33337:SF40">
    <property type="entry name" value="CENP-V_GFA DOMAIN-CONTAINING PROTEIN-RELATED"/>
    <property type="match status" value="1"/>
</dbReference>
<reference evidence="6 7" key="1">
    <citation type="journal article" date="2010" name="J. Bacteriol.">
        <title>Genome sequences of Oceanicola granulosus HTCC2516(T) and Oceanicola batsensis HTCC2597(TDelta).</title>
        <authorList>
            <person name="Thrash J.C."/>
            <person name="Cho J.C."/>
            <person name="Vergin K.L."/>
            <person name="Giovannoni S.J."/>
        </authorList>
    </citation>
    <scope>NUCLEOTIDE SEQUENCE [LARGE SCALE GENOMIC DNA]</scope>
    <source>
        <strain evidence="7">ATCC BAA-861 / DSM 15982 / KCTC 12143 / HTCC2516</strain>
    </source>
</reference>
<proteinExistence type="inferred from homology"/>
<dbReference type="AlphaFoldDB" id="Q2CFG6"/>
<dbReference type="eggNOG" id="COG3791">
    <property type="taxonomic scope" value="Bacteria"/>
</dbReference>
<protein>
    <recommendedName>
        <fullName evidence="5">CENP-V/GFA domain-containing protein</fullName>
    </recommendedName>
</protein>
<evidence type="ECO:0000256" key="3">
    <source>
        <dbReference type="ARBA" id="ARBA00022833"/>
    </source>
</evidence>
<organism evidence="6 7">
    <name type="scientific">Oceanicola granulosus (strain ATCC BAA-861 / DSM 15982 / KCTC 12143 / HTCC2516)</name>
    <dbReference type="NCBI Taxonomy" id="314256"/>
    <lineage>
        <taxon>Bacteria</taxon>
        <taxon>Pseudomonadati</taxon>
        <taxon>Pseudomonadota</taxon>
        <taxon>Alphaproteobacteria</taxon>
        <taxon>Rhodobacterales</taxon>
        <taxon>Roseobacteraceae</taxon>
        <taxon>Oceanicola</taxon>
    </lineage>
</organism>
<comment type="caution">
    <text evidence="6">The sequence shown here is derived from an EMBL/GenBank/DDBJ whole genome shotgun (WGS) entry which is preliminary data.</text>
</comment>
<dbReference type="GO" id="GO:0016846">
    <property type="term" value="F:carbon-sulfur lyase activity"/>
    <property type="evidence" value="ECO:0007669"/>
    <property type="project" value="InterPro"/>
</dbReference>